<feature type="compositionally biased region" description="Low complexity" evidence="12">
    <location>
        <begin position="58"/>
        <end position="73"/>
    </location>
</feature>
<keyword evidence="5" id="KW-0521">NADP</keyword>
<name>A0A7S3Z1M3_9EUKA</name>
<dbReference type="InterPro" id="IPR036291">
    <property type="entry name" value="NAD(P)-bd_dom_sf"/>
</dbReference>
<evidence type="ECO:0000256" key="5">
    <source>
        <dbReference type="ARBA" id="ARBA00022857"/>
    </source>
</evidence>
<evidence type="ECO:0000313" key="14">
    <source>
        <dbReference type="EMBL" id="CAE0668908.1"/>
    </source>
</evidence>
<evidence type="ECO:0000256" key="4">
    <source>
        <dbReference type="ARBA" id="ARBA00022640"/>
    </source>
</evidence>
<comment type="pathway">
    <text evidence="2">Porphyrin-containing compound metabolism; chlorophyll biosynthesis.</text>
</comment>
<keyword evidence="3" id="KW-0150">Chloroplast</keyword>
<feature type="region of interest" description="Disordered" evidence="12">
    <location>
        <begin position="47"/>
        <end position="83"/>
    </location>
</feature>
<evidence type="ECO:0000256" key="2">
    <source>
        <dbReference type="ARBA" id="ARBA00005173"/>
    </source>
</evidence>
<dbReference type="AlphaFoldDB" id="A0A7S3Z1M3"/>
<dbReference type="Pfam" id="PF13460">
    <property type="entry name" value="NAD_binding_10"/>
    <property type="match status" value="1"/>
</dbReference>
<evidence type="ECO:0000259" key="13">
    <source>
        <dbReference type="Pfam" id="PF13460"/>
    </source>
</evidence>
<evidence type="ECO:0000256" key="9">
    <source>
        <dbReference type="ARBA" id="ARBA00024059"/>
    </source>
</evidence>
<sequence>MWRPARRSPARMAAPILALSLVVLLGVTMMRGYSSSSSLGSGVVRSATMPTRPMPMTSSLVRSSSSSSSSPRSKCWAPQAHTFTAPPQDKKRVTVVGGTGYIGKFVVKELANRGYDVTAIVRGSSGIGGKSSVSDVQKDLPESVKVIQGDVTDMESLSSVMPETDVVVSCLASRTGGISDSWLIDYEATKNSMDAGKEKGAKQFVLLSAICVQKPLLEFQRAKLRFEEDLMNSGMEYSIVRPTAFFKSLAGQIENVKNGGPYVMFGDGELAACKPISERDLASYMADCITNKELINQVLPIGGPGEALTPLQQSELLFKAAGVEPNTIKVPIQIMDGAIWVFDQLAKVFKNLEDAAEFAKIGRYYAAESMLLLDQNGQYDADSTPSYGKDTLKEFFEDSIKYGLKGQELGDQAVFGINKKE</sequence>
<accession>A0A7S3Z1M3</accession>
<reference evidence="14" key="1">
    <citation type="submission" date="2021-01" db="EMBL/GenBank/DDBJ databases">
        <authorList>
            <person name="Corre E."/>
            <person name="Pelletier E."/>
            <person name="Niang G."/>
            <person name="Scheremetjew M."/>
            <person name="Finn R."/>
            <person name="Kale V."/>
            <person name="Holt S."/>
            <person name="Cochrane G."/>
            <person name="Meng A."/>
            <person name="Brown T."/>
            <person name="Cohen L."/>
        </authorList>
    </citation>
    <scope>NUCLEOTIDE SEQUENCE</scope>
    <source>
        <strain evidence="14">CCCM811</strain>
    </source>
</reference>
<keyword evidence="4" id="KW-0934">Plastid</keyword>
<comment type="catalytic activity">
    <reaction evidence="11">
        <text>protochlorophyllide a + NADP(+) = 3,8-divinyl protochlorophyllide a + NADPH + H(+)</text>
        <dbReference type="Rhea" id="RHEA:48884"/>
        <dbReference type="ChEBI" id="CHEBI:15378"/>
        <dbReference type="ChEBI" id="CHEBI:57783"/>
        <dbReference type="ChEBI" id="CHEBI:58349"/>
        <dbReference type="ChEBI" id="CHEBI:58632"/>
        <dbReference type="ChEBI" id="CHEBI:83350"/>
        <dbReference type="EC" id="1.3.1.75"/>
    </reaction>
</comment>
<evidence type="ECO:0000256" key="11">
    <source>
        <dbReference type="ARBA" id="ARBA00049498"/>
    </source>
</evidence>
<evidence type="ECO:0000256" key="7">
    <source>
        <dbReference type="ARBA" id="ARBA00023002"/>
    </source>
</evidence>
<evidence type="ECO:0000256" key="6">
    <source>
        <dbReference type="ARBA" id="ARBA00022946"/>
    </source>
</evidence>
<evidence type="ECO:0000256" key="10">
    <source>
        <dbReference type="ARBA" id="ARBA00024089"/>
    </source>
</evidence>
<dbReference type="PANTHER" id="PTHR47378:SF1">
    <property type="entry name" value="DIVINYL CHLOROPHYLLIDE A 8-VINYL-REDUCTASE, CHLOROPLASTIC"/>
    <property type="match status" value="1"/>
</dbReference>
<proteinExistence type="predicted"/>
<dbReference type="InterPro" id="IPR016040">
    <property type="entry name" value="NAD(P)-bd_dom"/>
</dbReference>
<dbReference type="Gene3D" id="3.40.50.720">
    <property type="entry name" value="NAD(P)-binding Rossmann-like Domain"/>
    <property type="match status" value="1"/>
</dbReference>
<protein>
    <recommendedName>
        <fullName evidence="10">Divinyl chlorophyllide a 8-vinyl-reductase, chloroplastic</fullName>
        <ecNumber evidence="9">1.3.1.75</ecNumber>
    </recommendedName>
</protein>
<dbReference type="EC" id="1.3.1.75" evidence="9"/>
<dbReference type="GO" id="GO:0033728">
    <property type="term" value="F:3,8-divinyl protochlorophyllide a 8-vinyl-reductase (NADPH) activity"/>
    <property type="evidence" value="ECO:0007669"/>
    <property type="project" value="UniProtKB-EC"/>
</dbReference>
<feature type="domain" description="NAD(P)-binding" evidence="13">
    <location>
        <begin position="97"/>
        <end position="291"/>
    </location>
</feature>
<keyword evidence="8" id="KW-0149">Chlorophyll biosynthesis</keyword>
<dbReference type="PANTHER" id="PTHR47378">
    <property type="entry name" value="DIVINYL CHLOROPHYLLIDE A 8-VINYL-REDUCTASE, CHLOROPLASTIC"/>
    <property type="match status" value="1"/>
</dbReference>
<comment type="subcellular location">
    <subcellularLocation>
        <location evidence="1">Plastid</location>
        <location evidence="1">Chloroplast</location>
    </subcellularLocation>
</comment>
<dbReference type="UniPathway" id="UPA00668"/>
<keyword evidence="7" id="KW-0560">Oxidoreductase</keyword>
<dbReference type="GO" id="GO:0009507">
    <property type="term" value="C:chloroplast"/>
    <property type="evidence" value="ECO:0007669"/>
    <property type="project" value="UniProtKB-SubCell"/>
</dbReference>
<dbReference type="GO" id="GO:0015995">
    <property type="term" value="P:chlorophyll biosynthetic process"/>
    <property type="evidence" value="ECO:0007669"/>
    <property type="project" value="UniProtKB-UniPathway"/>
</dbReference>
<keyword evidence="6" id="KW-0809">Transit peptide</keyword>
<evidence type="ECO:0000256" key="8">
    <source>
        <dbReference type="ARBA" id="ARBA00023171"/>
    </source>
</evidence>
<dbReference type="InterPro" id="IPR044201">
    <property type="entry name" value="DVR-like"/>
</dbReference>
<dbReference type="SUPFAM" id="SSF51735">
    <property type="entry name" value="NAD(P)-binding Rossmann-fold domains"/>
    <property type="match status" value="1"/>
</dbReference>
<organism evidence="14">
    <name type="scientific">Lotharella globosa</name>
    <dbReference type="NCBI Taxonomy" id="91324"/>
    <lineage>
        <taxon>Eukaryota</taxon>
        <taxon>Sar</taxon>
        <taxon>Rhizaria</taxon>
        <taxon>Cercozoa</taxon>
        <taxon>Chlorarachniophyceae</taxon>
        <taxon>Lotharella</taxon>
    </lineage>
</organism>
<gene>
    <name evidence="14" type="ORF">LGLO00237_LOCUS20535</name>
</gene>
<evidence type="ECO:0000256" key="3">
    <source>
        <dbReference type="ARBA" id="ARBA00022528"/>
    </source>
</evidence>
<dbReference type="CDD" id="cd05243">
    <property type="entry name" value="SDR_a5"/>
    <property type="match status" value="1"/>
</dbReference>
<dbReference type="EMBL" id="HBIV01028709">
    <property type="protein sequence ID" value="CAE0668908.1"/>
    <property type="molecule type" value="Transcribed_RNA"/>
</dbReference>
<evidence type="ECO:0000256" key="1">
    <source>
        <dbReference type="ARBA" id="ARBA00004229"/>
    </source>
</evidence>
<evidence type="ECO:0000256" key="12">
    <source>
        <dbReference type="SAM" id="MobiDB-lite"/>
    </source>
</evidence>